<keyword evidence="3" id="KW-1185">Reference proteome</keyword>
<dbReference type="RefSeq" id="WP_126788070.1">
    <property type="nucleotide sequence ID" value="NZ_PIPN01000001.1"/>
</dbReference>
<organism evidence="2 3">
    <name type="scientific">Aliidiomarina sedimenti</name>
    <dbReference type="NCBI Taxonomy" id="1933879"/>
    <lineage>
        <taxon>Bacteria</taxon>
        <taxon>Pseudomonadati</taxon>
        <taxon>Pseudomonadota</taxon>
        <taxon>Gammaproteobacteria</taxon>
        <taxon>Alteromonadales</taxon>
        <taxon>Idiomarinaceae</taxon>
        <taxon>Aliidiomarina</taxon>
    </lineage>
</organism>
<keyword evidence="1" id="KW-1277">Toxin-antitoxin system</keyword>
<name>A0ABY0C339_9GAMM</name>
<comment type="caution">
    <text evidence="2">The sequence shown here is derived from an EMBL/GenBank/DDBJ whole genome shotgun (WGS) entry which is preliminary data.</text>
</comment>
<dbReference type="Gene3D" id="3.30.2310.20">
    <property type="entry name" value="RelE-like"/>
    <property type="match status" value="1"/>
</dbReference>
<dbReference type="InterPro" id="IPR007712">
    <property type="entry name" value="RelE/ParE_toxin"/>
</dbReference>
<proteinExistence type="predicted"/>
<evidence type="ECO:0000313" key="2">
    <source>
        <dbReference type="EMBL" id="RUO31870.1"/>
    </source>
</evidence>
<evidence type="ECO:0000256" key="1">
    <source>
        <dbReference type="ARBA" id="ARBA00022649"/>
    </source>
</evidence>
<evidence type="ECO:0000313" key="3">
    <source>
        <dbReference type="Proteomes" id="UP000287410"/>
    </source>
</evidence>
<sequence>MTYEIRFREEATQDLTQAASWYERQLPGLGHEFLDTVLYFLNSIADTPLKYPAVHKKIRRALMPRFPFGIFYRVEEGFILIFGVMHGSRDPTRWQGRIA</sequence>
<protein>
    <submittedName>
        <fullName evidence="2">Type II toxin-antitoxin system RelE/ParE family toxin</fullName>
    </submittedName>
</protein>
<reference evidence="2 3" key="1">
    <citation type="journal article" date="2018" name="Front. Microbiol.">
        <title>Genome-Based Analysis Reveals the Taxonomy and Diversity of the Family Idiomarinaceae.</title>
        <authorList>
            <person name="Liu Y."/>
            <person name="Lai Q."/>
            <person name="Shao Z."/>
        </authorList>
    </citation>
    <scope>NUCLEOTIDE SEQUENCE [LARGE SCALE GENOMIC DNA]</scope>
    <source>
        <strain evidence="2 3">GBSy1</strain>
    </source>
</reference>
<dbReference type="InterPro" id="IPR035093">
    <property type="entry name" value="RelE/ParE_toxin_dom_sf"/>
</dbReference>
<accession>A0ABY0C339</accession>
<gene>
    <name evidence="2" type="ORF">CWE12_02415</name>
</gene>
<dbReference type="EMBL" id="PIPN01000001">
    <property type="protein sequence ID" value="RUO31870.1"/>
    <property type="molecule type" value="Genomic_DNA"/>
</dbReference>
<dbReference type="Proteomes" id="UP000287410">
    <property type="component" value="Unassembled WGS sequence"/>
</dbReference>
<dbReference type="Pfam" id="PF05016">
    <property type="entry name" value="ParE_toxin"/>
    <property type="match status" value="1"/>
</dbReference>